<dbReference type="InterPro" id="IPR012338">
    <property type="entry name" value="Beta-lactam/transpept-like"/>
</dbReference>
<sequence>MMPTAPIHGHVDPGFENVRAAFAANFERGTETGAAYAVTINGRLAVDLWGGLADPATGRRWGPDTTQVIFSGTKALVAVCLLMLVDRGLLDLESPVAHYWPEFAANGKERISVSDLASHQARLPGLRANVTHDDLVDGAKMANLLAAQPCDRDPRARHTYHPLTYGWLCGELIRRVDGRTVGRFFADEVARPLGLRLWIGLPDDQLESVARLSYASTWGSRLSTVGDGSRKTDRLQDRVWNNPPLFPADEIPANRTSWHRAEIPGIGAIGTARSIARLYGCLANSGQLDGIRLLTAKTLHEGLRLRSRRQDPLINELMAFGIGFRLATESREFGPALGAFGHPGAGGSTSCAWPSHRAGLSYATNTLRDDQPNDARAHALIAATHHALERQECCTHTL</sequence>
<dbReference type="EMBL" id="MVHF01000002">
    <property type="protein sequence ID" value="ORA39246.1"/>
    <property type="molecule type" value="Genomic_DNA"/>
</dbReference>
<evidence type="ECO:0000259" key="1">
    <source>
        <dbReference type="Pfam" id="PF00144"/>
    </source>
</evidence>
<dbReference type="AlphaFoldDB" id="A0A1X0BBP9"/>
<dbReference type="Pfam" id="PF00144">
    <property type="entry name" value="Beta-lactamase"/>
    <property type="match status" value="1"/>
</dbReference>
<organism evidence="2 3">
    <name type="scientific">Mycobacterium aquaticum</name>
    <dbReference type="NCBI Taxonomy" id="1927124"/>
    <lineage>
        <taxon>Bacteria</taxon>
        <taxon>Bacillati</taxon>
        <taxon>Actinomycetota</taxon>
        <taxon>Actinomycetes</taxon>
        <taxon>Mycobacteriales</taxon>
        <taxon>Mycobacteriaceae</taxon>
        <taxon>Mycobacterium</taxon>
    </lineage>
</organism>
<dbReference type="Proteomes" id="UP000192448">
    <property type="component" value="Unassembled WGS sequence"/>
</dbReference>
<evidence type="ECO:0000313" key="3">
    <source>
        <dbReference type="Proteomes" id="UP000192448"/>
    </source>
</evidence>
<dbReference type="RefSeq" id="WP_095533383.1">
    <property type="nucleotide sequence ID" value="NZ_MVHF01000002.1"/>
</dbReference>
<dbReference type="PANTHER" id="PTHR43319:SF3">
    <property type="entry name" value="BETA-LACTAMASE-RELATED DOMAIN-CONTAINING PROTEIN"/>
    <property type="match status" value="1"/>
</dbReference>
<accession>A0A1X0BBP9</accession>
<dbReference type="Gene3D" id="3.40.710.10">
    <property type="entry name" value="DD-peptidase/beta-lactamase superfamily"/>
    <property type="match status" value="1"/>
</dbReference>
<dbReference type="SUPFAM" id="SSF56601">
    <property type="entry name" value="beta-lactamase/transpeptidase-like"/>
    <property type="match status" value="1"/>
</dbReference>
<dbReference type="InterPro" id="IPR052907">
    <property type="entry name" value="Beta-lactamase/esterase"/>
</dbReference>
<dbReference type="PANTHER" id="PTHR43319">
    <property type="entry name" value="BETA-LACTAMASE-RELATED"/>
    <property type="match status" value="1"/>
</dbReference>
<keyword evidence="3" id="KW-1185">Reference proteome</keyword>
<evidence type="ECO:0000313" key="2">
    <source>
        <dbReference type="EMBL" id="ORA39246.1"/>
    </source>
</evidence>
<dbReference type="OrthoDB" id="9809635at2"/>
<gene>
    <name evidence="2" type="ORF">BST13_02995</name>
</gene>
<comment type="caution">
    <text evidence="2">The sequence shown here is derived from an EMBL/GenBank/DDBJ whole genome shotgun (WGS) entry which is preliminary data.</text>
</comment>
<name>A0A1X0BBP9_9MYCO</name>
<feature type="domain" description="Beta-lactamase-related" evidence="1">
    <location>
        <begin position="23"/>
        <end position="382"/>
    </location>
</feature>
<protein>
    <recommendedName>
        <fullName evidence="1">Beta-lactamase-related domain-containing protein</fullName>
    </recommendedName>
</protein>
<reference evidence="2 3" key="1">
    <citation type="submission" date="2017-02" db="EMBL/GenBank/DDBJ databases">
        <title>The new phylogeny of genus Mycobacterium.</title>
        <authorList>
            <person name="Tortoli E."/>
            <person name="Trovato A."/>
            <person name="Cirillo D.M."/>
        </authorList>
    </citation>
    <scope>NUCLEOTIDE SEQUENCE [LARGE SCALE GENOMIC DNA]</scope>
    <source>
        <strain evidence="2 3">RW6</strain>
    </source>
</reference>
<dbReference type="STRING" id="1927124.BST13_02995"/>
<dbReference type="InterPro" id="IPR001466">
    <property type="entry name" value="Beta-lactam-related"/>
</dbReference>
<proteinExistence type="predicted"/>